<organism evidence="1">
    <name type="scientific">Desulfovibrio sp. U5L</name>
    <dbReference type="NCBI Taxonomy" id="596152"/>
    <lineage>
        <taxon>Bacteria</taxon>
        <taxon>Pseudomonadati</taxon>
        <taxon>Thermodesulfobacteriota</taxon>
        <taxon>Desulfovibrionia</taxon>
        <taxon>Desulfovibrionales</taxon>
        <taxon>Desulfovibrionaceae</taxon>
        <taxon>Desulfovibrio</taxon>
    </lineage>
</organism>
<dbReference type="EMBL" id="JH600068">
    <property type="protein sequence ID" value="EIG55587.1"/>
    <property type="molecule type" value="Genomic_DNA"/>
</dbReference>
<dbReference type="OrthoDB" id="5444511at2"/>
<accession>I2Q731</accession>
<dbReference type="PROSITE" id="PS51257">
    <property type="entry name" value="PROKAR_LIPOPROTEIN"/>
    <property type="match status" value="1"/>
</dbReference>
<evidence type="ECO:0000313" key="1">
    <source>
        <dbReference type="EMBL" id="EIG55587.1"/>
    </source>
</evidence>
<name>I2Q731_9BACT</name>
<dbReference type="eggNOG" id="ENOG502ZSYX">
    <property type="taxonomic scope" value="Bacteria"/>
</dbReference>
<proteinExistence type="predicted"/>
<gene>
    <name evidence="1" type="ORF">DesU5LDRAFT_3985</name>
</gene>
<protein>
    <submittedName>
        <fullName evidence="1">Uncharacterized protein</fullName>
    </submittedName>
</protein>
<dbReference type="HOGENOM" id="CLU_731006_0_0_7"/>
<dbReference type="AlphaFoldDB" id="I2Q731"/>
<reference evidence="1" key="1">
    <citation type="submission" date="2011-11" db="EMBL/GenBank/DDBJ databases">
        <title>Improved High-Quality Draft sequence of Desulfovibrio sp. U5L.</title>
        <authorList>
            <consortium name="US DOE Joint Genome Institute"/>
            <person name="Lucas S."/>
            <person name="Han J."/>
            <person name="Lapidus A."/>
            <person name="Cheng J.-F."/>
            <person name="Goodwin L."/>
            <person name="Pitluck S."/>
            <person name="Peters L."/>
            <person name="Ovchinnikova G."/>
            <person name="Held B."/>
            <person name="Detter J.C."/>
            <person name="Han C."/>
            <person name="Tapia R."/>
            <person name="Land M."/>
            <person name="Hauser L."/>
            <person name="Kyrpides N."/>
            <person name="Ivanova N."/>
            <person name="Pagani I."/>
            <person name="Gabster J."/>
            <person name="Walker C."/>
            <person name="Stolyar S."/>
            <person name="Stahl D."/>
            <person name="Arkin A."/>
            <person name="Dehal P."/>
            <person name="Hazen T."/>
            <person name="Woyke T."/>
        </authorList>
    </citation>
    <scope>NUCLEOTIDE SEQUENCE [LARGE SCALE GENOMIC DNA]</scope>
    <source>
        <strain evidence="1">U5L</strain>
    </source>
</reference>
<sequence length="378" mass="42936">MRSLVGVCSVFSLYGKFFKRSALLLVLLVGVLGCGYALKDSYGQLRKEYDRLVTDGALKQISGTPIDPMEYIDQNIIALNFQKSLNNGEAKFLYFNDSVMGGHNDHEPRTTIAEMVADRLQVKITPVNRAGYTAVLYREYAAMASLAKDKPLLAIISINLRTFCDQCFFESKWEYAGNNYYLHLLSHPPRLIDVIRSAVSGRGGDERYWDQYLDEMKTDRYKELFIKFKSQQEDFFEGIGSGLDEEDRARGRHFVENYIFDIDLQHPMLQSLLQTATQFKSSGTKVVFYITPIDVQGGKSLVGPDFEPIIKKNVKVIKEALAEIGVDCLDMSSDLPTDRFVDREYACEHLDFAGRAHVASRLGDWLRATDKTFQQASR</sequence>